<protein>
    <submittedName>
        <fullName evidence="3">Nitrogen regulatory protein P-II</fullName>
    </submittedName>
</protein>
<comment type="similarity">
    <text evidence="2">Belongs to the P(II) protein family.</text>
</comment>
<feature type="modified residue" description="O-UMP-tyrosine" evidence="1">
    <location>
        <position position="54"/>
    </location>
</feature>
<dbReference type="OrthoDB" id="9802729at2"/>
<sequence length="123" mass="13634">MSKMTKIDIIARPEKLEELKGALNAIGVQGMTVSQVFGCGLQKGHTEVYRGQEYSVNLLPMIKLETVVCEVLVEDVLETARQTLQTGRVGDGKIFVYTIDDCMRIRTGTRGSRAIIDDEVVDE</sequence>
<dbReference type="GO" id="GO:0005829">
    <property type="term" value="C:cytosol"/>
    <property type="evidence" value="ECO:0007669"/>
    <property type="project" value="TreeGrafter"/>
</dbReference>
<evidence type="ECO:0000313" key="3">
    <source>
        <dbReference type="EMBL" id="ERT62487.1"/>
    </source>
</evidence>
<organism evidence="3 4">
    <name type="scientific">Megasphaera vaginalis</name>
    <name type="common">ex Srinivasan et al. 2021</name>
    <dbReference type="NCBI Taxonomy" id="1111454"/>
    <lineage>
        <taxon>Bacteria</taxon>
        <taxon>Bacillati</taxon>
        <taxon>Bacillota</taxon>
        <taxon>Negativicutes</taxon>
        <taxon>Veillonellales</taxon>
        <taxon>Veillonellaceae</taxon>
        <taxon>Megasphaera</taxon>
    </lineage>
</organism>
<evidence type="ECO:0000256" key="2">
    <source>
        <dbReference type="RuleBase" id="RU003936"/>
    </source>
</evidence>
<dbReference type="Proteomes" id="UP000017090">
    <property type="component" value="Unassembled WGS sequence"/>
</dbReference>
<name>U7USR8_9FIRM</name>
<gene>
    <name evidence="3" type="ORF">HMPREF1250_1332</name>
</gene>
<dbReference type="GO" id="GO:0030234">
    <property type="term" value="F:enzyme regulator activity"/>
    <property type="evidence" value="ECO:0007669"/>
    <property type="project" value="InterPro"/>
</dbReference>
<evidence type="ECO:0000313" key="4">
    <source>
        <dbReference type="Proteomes" id="UP000017090"/>
    </source>
</evidence>
<dbReference type="AlphaFoldDB" id="U7USR8"/>
<reference evidence="3 4" key="1">
    <citation type="submission" date="2013-09" db="EMBL/GenBank/DDBJ databases">
        <authorList>
            <person name="Durkin A.S."/>
            <person name="Haft D.R."/>
            <person name="McCorrison J."/>
            <person name="Torralba M."/>
            <person name="Gillis M."/>
            <person name="Haft D.H."/>
            <person name="Methe B."/>
            <person name="Sutton G."/>
            <person name="Nelson K.E."/>
        </authorList>
    </citation>
    <scope>NUCLEOTIDE SEQUENCE [LARGE SCALE GENOMIC DNA]</scope>
    <source>
        <strain evidence="3 4">BV3C16-1</strain>
    </source>
</reference>
<dbReference type="PATRIC" id="fig|1111454.3.peg.154"/>
<dbReference type="Pfam" id="PF00543">
    <property type="entry name" value="P-II"/>
    <property type="match status" value="1"/>
</dbReference>
<dbReference type="GO" id="GO:0005524">
    <property type="term" value="F:ATP binding"/>
    <property type="evidence" value="ECO:0007669"/>
    <property type="project" value="TreeGrafter"/>
</dbReference>
<keyword evidence="4" id="KW-1185">Reference proteome</keyword>
<dbReference type="PROSITE" id="PS00638">
    <property type="entry name" value="PII_GLNB_CTER"/>
    <property type="match status" value="1"/>
</dbReference>
<dbReference type="STRING" id="1111454.HMPREF1250_1332"/>
<dbReference type="GO" id="GO:0006808">
    <property type="term" value="P:regulation of nitrogen utilization"/>
    <property type="evidence" value="ECO:0007669"/>
    <property type="project" value="InterPro"/>
</dbReference>
<comment type="caution">
    <text evidence="3">The sequence shown here is derived from an EMBL/GenBank/DDBJ whole genome shotgun (WGS) entry which is preliminary data.</text>
</comment>
<dbReference type="InterPro" id="IPR002187">
    <property type="entry name" value="N-reg_PII"/>
</dbReference>
<dbReference type="SMART" id="SM00938">
    <property type="entry name" value="P-II"/>
    <property type="match status" value="1"/>
</dbReference>
<keyword evidence="1" id="KW-0597">Phosphoprotein</keyword>
<dbReference type="PANTHER" id="PTHR30115:SF11">
    <property type="entry name" value="NITROGEN REGULATORY PROTEIN P-II HOMOLOG"/>
    <property type="match status" value="1"/>
</dbReference>
<evidence type="ECO:0000256" key="1">
    <source>
        <dbReference type="PIRSR" id="PIRSR602187-50"/>
    </source>
</evidence>
<dbReference type="Gene3D" id="3.30.70.120">
    <property type="match status" value="1"/>
</dbReference>
<dbReference type="InterPro" id="IPR015867">
    <property type="entry name" value="N-reg_PII/ATP_PRibTrfase_C"/>
</dbReference>
<dbReference type="PRINTS" id="PR00340">
    <property type="entry name" value="PIIGLNB"/>
</dbReference>
<accession>U7USR8</accession>
<dbReference type="EMBL" id="AWXA01000004">
    <property type="protein sequence ID" value="ERT62487.1"/>
    <property type="molecule type" value="Genomic_DNA"/>
</dbReference>
<dbReference type="PANTHER" id="PTHR30115">
    <property type="entry name" value="NITROGEN REGULATORY PROTEIN P-II"/>
    <property type="match status" value="1"/>
</dbReference>
<dbReference type="InterPro" id="IPR017918">
    <property type="entry name" value="N-reg_PII_CS"/>
</dbReference>
<dbReference type="InterPro" id="IPR011322">
    <property type="entry name" value="N-reg_PII-like_a/b"/>
</dbReference>
<dbReference type="eggNOG" id="COG0347">
    <property type="taxonomic scope" value="Bacteria"/>
</dbReference>
<dbReference type="PROSITE" id="PS51343">
    <property type="entry name" value="PII_GLNB_DOM"/>
    <property type="match status" value="1"/>
</dbReference>
<proteinExistence type="inferred from homology"/>
<dbReference type="SUPFAM" id="SSF54913">
    <property type="entry name" value="GlnB-like"/>
    <property type="match status" value="1"/>
</dbReference>